<dbReference type="SMR" id="F0JCB6"/>
<feature type="signal peptide" evidence="4">
    <location>
        <begin position="1"/>
        <end position="24"/>
    </location>
</feature>
<evidence type="ECO:0000256" key="1">
    <source>
        <dbReference type="ARBA" id="ARBA00004442"/>
    </source>
</evidence>
<accession>F0JCB6</accession>
<keyword evidence="3" id="KW-0998">Cell outer membrane</keyword>
<dbReference type="AlphaFoldDB" id="F0JCB6"/>
<keyword evidence="6" id="KW-1185">Reference proteome</keyword>
<dbReference type="EMBL" id="CP003220">
    <property type="protein sequence ID" value="EGB14414.1"/>
    <property type="molecule type" value="Genomic_DNA"/>
</dbReference>
<evidence type="ECO:0000256" key="3">
    <source>
        <dbReference type="ARBA" id="ARBA00023237"/>
    </source>
</evidence>
<dbReference type="NCBIfam" id="TIGR03016">
    <property type="entry name" value="pepcterm_hypo_1"/>
    <property type="match status" value="1"/>
</dbReference>
<evidence type="ECO:0000256" key="2">
    <source>
        <dbReference type="ARBA" id="ARBA00023136"/>
    </source>
</evidence>
<feature type="chain" id="PRO_5003255332" evidence="4">
    <location>
        <begin position="25"/>
        <end position="412"/>
    </location>
</feature>
<sequence precursor="true">MASLLPKLLATALLLACLCPVASAADLTFHPRIRVTGEYNDNVEQTDGGQGDWVAIVKPGLSMTYAHSRVLMDVSYDFEHKRYLNQVMSDEFNNYLDSKLAVEAIKDFFYVDVTDSFRKVYEDVNKGDVPDGDTSNGTTDQNEFGVKPYFSFPLQERTTLSTGAQFKDIWYSEEGNVDKRVYSLFANVDHEMSDRLSLQFGAGYDKQVPKGGEDGGFDRYSTTIGAMYTYAENSFVQASITPTYTDYAEERSTDKQYVPYSLSITHAITDTWTCTAYTRMNFAEDPTSSLTKNRFEHGIGLDHMYERGHIGAKLEYRDYQSESSSSRTTYWRPSIKGAHELTERLGLDYNVYVDLDTNPDCDKYLFLLTSLRYALSEDFSCSLNYRLKLNDAERASSDYVSNTLGASLSWVY</sequence>
<dbReference type="Gene3D" id="2.40.170.20">
    <property type="entry name" value="TonB-dependent receptor, beta-barrel domain"/>
    <property type="match status" value="1"/>
</dbReference>
<gene>
    <name evidence="5" type="ORF">DND132_1202</name>
</gene>
<reference evidence="5 6" key="1">
    <citation type="journal article" date="2011" name="J. Bacteriol.">
        <title>Genome sequence of the mercury-methylating strain Desulfovibrio desulfuricans ND132.</title>
        <authorList>
            <person name="Brown S.D."/>
            <person name="Gilmour C.C."/>
            <person name="Kucken A.M."/>
            <person name="Wall J.D."/>
            <person name="Elias D.A."/>
            <person name="Brandt C.C."/>
            <person name="Podar M."/>
            <person name="Chertkov O."/>
            <person name="Held B."/>
            <person name="Bruce D.C."/>
            <person name="Detter J.C."/>
            <person name="Tapia R."/>
            <person name="Han C.S."/>
            <person name="Goodwin L.A."/>
            <person name="Cheng J.F."/>
            <person name="Pitluck S."/>
            <person name="Woyke T."/>
            <person name="Mikhailova N."/>
            <person name="Ivanova N.N."/>
            <person name="Han J."/>
            <person name="Lucas S."/>
            <person name="Lapidus A.L."/>
            <person name="Land M.L."/>
            <person name="Hauser L.J."/>
            <person name="Palumbo A.V."/>
        </authorList>
    </citation>
    <scope>NUCLEOTIDE SEQUENCE [LARGE SCALE GENOMIC DNA]</scope>
    <source>
        <strain evidence="5 6">ND132</strain>
    </source>
</reference>
<dbReference type="GO" id="GO:0009279">
    <property type="term" value="C:cell outer membrane"/>
    <property type="evidence" value="ECO:0007669"/>
    <property type="project" value="UniProtKB-SubCell"/>
</dbReference>
<dbReference type="STRING" id="641491.DND132_1202"/>
<keyword evidence="2" id="KW-0472">Membrane</keyword>
<evidence type="ECO:0000313" key="5">
    <source>
        <dbReference type="EMBL" id="EGB14414.1"/>
    </source>
</evidence>
<dbReference type="RefSeq" id="WP_014321842.1">
    <property type="nucleotide sequence ID" value="NC_016803.1"/>
</dbReference>
<dbReference type="HOGENOM" id="CLU_054172_0_0_7"/>
<dbReference type="eggNOG" id="COG5338">
    <property type="taxonomic scope" value="Bacteria"/>
</dbReference>
<dbReference type="InterPro" id="IPR036942">
    <property type="entry name" value="Beta-barrel_TonB_sf"/>
</dbReference>
<keyword evidence="4" id="KW-0732">Signal</keyword>
<comment type="subcellular location">
    <subcellularLocation>
        <location evidence="1">Cell outer membrane</location>
    </subcellularLocation>
</comment>
<organism evidence="5 6">
    <name type="scientific">Pseudodesulfovibrio mercurii</name>
    <dbReference type="NCBI Taxonomy" id="641491"/>
    <lineage>
        <taxon>Bacteria</taxon>
        <taxon>Pseudomonadati</taxon>
        <taxon>Thermodesulfobacteriota</taxon>
        <taxon>Desulfovibrionia</taxon>
        <taxon>Desulfovibrionales</taxon>
        <taxon>Desulfovibrionaceae</taxon>
    </lineage>
</organism>
<dbReference type="KEGG" id="ddn:DND132_1202"/>
<dbReference type="Proteomes" id="UP000007845">
    <property type="component" value="Chromosome"/>
</dbReference>
<name>F0JCB6_9BACT</name>
<evidence type="ECO:0000256" key="4">
    <source>
        <dbReference type="SAM" id="SignalP"/>
    </source>
</evidence>
<dbReference type="SUPFAM" id="SSF56935">
    <property type="entry name" value="Porins"/>
    <property type="match status" value="1"/>
</dbReference>
<dbReference type="InterPro" id="IPR017467">
    <property type="entry name" value="CHP03016_PEP-CTERM"/>
</dbReference>
<protein>
    <submittedName>
        <fullName evidence="5">PEP-CTERM system associated protein</fullName>
    </submittedName>
</protein>
<evidence type="ECO:0000313" key="6">
    <source>
        <dbReference type="Proteomes" id="UP000007845"/>
    </source>
</evidence>
<proteinExistence type="predicted"/>